<evidence type="ECO:0000256" key="1">
    <source>
        <dbReference type="SAM" id="MobiDB-lite"/>
    </source>
</evidence>
<reference evidence="2" key="1">
    <citation type="submission" date="2020-07" db="EMBL/GenBank/DDBJ databases">
        <authorList>
            <person name="Nazaruddin N."/>
        </authorList>
    </citation>
    <scope>NUCLEOTIDE SEQUENCE</scope>
</reference>
<organism evidence="2 3">
    <name type="scientific">Heterotrigona itama</name>
    <dbReference type="NCBI Taxonomy" id="395501"/>
    <lineage>
        <taxon>Eukaryota</taxon>
        <taxon>Metazoa</taxon>
        <taxon>Ecdysozoa</taxon>
        <taxon>Arthropoda</taxon>
        <taxon>Hexapoda</taxon>
        <taxon>Insecta</taxon>
        <taxon>Pterygota</taxon>
        <taxon>Neoptera</taxon>
        <taxon>Endopterygota</taxon>
        <taxon>Hymenoptera</taxon>
        <taxon>Apocrita</taxon>
        <taxon>Aculeata</taxon>
        <taxon>Apoidea</taxon>
        <taxon>Anthophila</taxon>
        <taxon>Apidae</taxon>
        <taxon>Heterotrigona</taxon>
    </lineage>
</organism>
<evidence type="ECO:0000313" key="2">
    <source>
        <dbReference type="EMBL" id="CAD1480491.1"/>
    </source>
</evidence>
<comment type="caution">
    <text evidence="2">The sequence shown here is derived from an EMBL/GenBank/DDBJ whole genome shotgun (WGS) entry which is preliminary data.</text>
</comment>
<dbReference type="Proteomes" id="UP000752696">
    <property type="component" value="Unassembled WGS sequence"/>
</dbReference>
<sequence length="176" mass="19899">MSSNELQYDNTTMVRDVEAKEEDEQTRETRDKCRKLWKTLDAALADRDDNLYVAVRQSLHKVNQLSRGERPSLKSSEAGGKGGVSQESSMGRFSTIKAFFDQNVGQEGGSPYRCRSGTIMGKLMRVLELRKRETSSIIETSFFAVDSVSLFNLKFNLWRGLVFAKSEEYLGSHSIP</sequence>
<accession>A0A6V7HHZ8</accession>
<dbReference type="AlphaFoldDB" id="A0A6V7HHZ8"/>
<feature type="region of interest" description="Disordered" evidence="1">
    <location>
        <begin position="63"/>
        <end position="88"/>
    </location>
</feature>
<name>A0A6V7HHZ8_9HYME</name>
<feature type="region of interest" description="Disordered" evidence="1">
    <location>
        <begin position="1"/>
        <end position="29"/>
    </location>
</feature>
<feature type="compositionally biased region" description="Polar residues" evidence="1">
    <location>
        <begin position="1"/>
        <end position="13"/>
    </location>
</feature>
<gene>
    <name evidence="2" type="ORF">MHI_LOCUS939389</name>
</gene>
<dbReference type="OrthoDB" id="7600844at2759"/>
<keyword evidence="3" id="KW-1185">Reference proteome</keyword>
<evidence type="ECO:0000313" key="3">
    <source>
        <dbReference type="Proteomes" id="UP000752696"/>
    </source>
</evidence>
<dbReference type="EMBL" id="CAJDYZ010012029">
    <property type="protein sequence ID" value="CAD1480491.1"/>
    <property type="molecule type" value="Genomic_DNA"/>
</dbReference>
<proteinExistence type="predicted"/>
<protein>
    <submittedName>
        <fullName evidence="2">Uncharacterized protein</fullName>
    </submittedName>
</protein>